<dbReference type="InterPro" id="IPR000286">
    <property type="entry name" value="HDACs"/>
</dbReference>
<dbReference type="Pfam" id="PF00850">
    <property type="entry name" value="Hist_deacetyl"/>
    <property type="match status" value="1"/>
</dbReference>
<feature type="compositionally biased region" description="Basic and acidic residues" evidence="1">
    <location>
        <begin position="1"/>
        <end position="10"/>
    </location>
</feature>
<feature type="region of interest" description="Disordered" evidence="1">
    <location>
        <begin position="1"/>
        <end position="22"/>
    </location>
</feature>
<organism evidence="3">
    <name type="scientific">marine metagenome</name>
    <dbReference type="NCBI Taxonomy" id="408172"/>
    <lineage>
        <taxon>unclassified sequences</taxon>
        <taxon>metagenomes</taxon>
        <taxon>ecological metagenomes</taxon>
    </lineage>
</organism>
<dbReference type="CDD" id="cd09992">
    <property type="entry name" value="HDAC_classII"/>
    <property type="match status" value="1"/>
</dbReference>
<dbReference type="InterPro" id="IPR037138">
    <property type="entry name" value="His_deacetylse_dom_sf"/>
</dbReference>
<accession>A0A381SP83</accession>
<dbReference type="EMBL" id="UINC01003321">
    <property type="protein sequence ID" value="SVA05279.1"/>
    <property type="molecule type" value="Genomic_DNA"/>
</dbReference>
<dbReference type="InterPro" id="IPR023801">
    <property type="entry name" value="His_deacetylse_dom"/>
</dbReference>
<dbReference type="PRINTS" id="PR01270">
    <property type="entry name" value="HDASUPER"/>
</dbReference>
<sequence>MSEVSRKWRETGGAVESPRRATREELARVHSGDYIDQIAETAGRRLRLDADTYTSADSYDIALHAAGAAVGAVEHSLGRGGAAMAFVRPPGHHAERDRAMGFCLFNSVAVAAAAARAAGCERVAVIDYDVHHGNGTQWMFYDDPGVLYASLHQFPFYPGTGSVTDTGRGVGTGFTLNVPLEAGAGDADYDLAMREVVIPVVRAFGPHLILLSAGYDAHAEDPLGGMKLSTAGYATMTAHVQQLADTCCEGRLAAVTEGGYDLTVLEECLSLTVKQFARGTPVFGSEIVGDTDRASRVIPAVQRALEPQWPMVFG</sequence>
<evidence type="ECO:0000256" key="1">
    <source>
        <dbReference type="SAM" id="MobiDB-lite"/>
    </source>
</evidence>
<protein>
    <recommendedName>
        <fullName evidence="2">Histone deacetylase domain-containing protein</fullName>
    </recommendedName>
</protein>
<evidence type="ECO:0000259" key="2">
    <source>
        <dbReference type="Pfam" id="PF00850"/>
    </source>
</evidence>
<feature type="domain" description="Histone deacetylase" evidence="2">
    <location>
        <begin position="16"/>
        <end position="274"/>
    </location>
</feature>
<dbReference type="Gene3D" id="3.40.800.20">
    <property type="entry name" value="Histone deacetylase domain"/>
    <property type="match status" value="1"/>
</dbReference>
<gene>
    <name evidence="3" type="ORF">METZ01_LOCUS58133</name>
</gene>
<dbReference type="GO" id="GO:0004407">
    <property type="term" value="F:histone deacetylase activity"/>
    <property type="evidence" value="ECO:0007669"/>
    <property type="project" value="TreeGrafter"/>
</dbReference>
<dbReference type="InterPro" id="IPR023696">
    <property type="entry name" value="Ureohydrolase_dom_sf"/>
</dbReference>
<dbReference type="PANTHER" id="PTHR10625:SF10">
    <property type="entry name" value="HISTONE DEACETYLASE HDAC1"/>
    <property type="match status" value="1"/>
</dbReference>
<reference evidence="3" key="1">
    <citation type="submission" date="2018-05" db="EMBL/GenBank/DDBJ databases">
        <authorList>
            <person name="Lanie J.A."/>
            <person name="Ng W.-L."/>
            <person name="Kazmierczak K.M."/>
            <person name="Andrzejewski T.M."/>
            <person name="Davidsen T.M."/>
            <person name="Wayne K.J."/>
            <person name="Tettelin H."/>
            <person name="Glass J.I."/>
            <person name="Rusch D."/>
            <person name="Podicherti R."/>
            <person name="Tsui H.-C.T."/>
            <person name="Winkler M.E."/>
        </authorList>
    </citation>
    <scope>NUCLEOTIDE SEQUENCE</scope>
</reference>
<dbReference type="AlphaFoldDB" id="A0A381SP83"/>
<name>A0A381SP83_9ZZZZ</name>
<evidence type="ECO:0000313" key="3">
    <source>
        <dbReference type="EMBL" id="SVA05279.1"/>
    </source>
</evidence>
<dbReference type="PANTHER" id="PTHR10625">
    <property type="entry name" value="HISTONE DEACETYLASE HDAC1-RELATED"/>
    <property type="match status" value="1"/>
</dbReference>
<proteinExistence type="predicted"/>
<dbReference type="SUPFAM" id="SSF52768">
    <property type="entry name" value="Arginase/deacetylase"/>
    <property type="match status" value="1"/>
</dbReference>
<dbReference type="GO" id="GO:0040029">
    <property type="term" value="P:epigenetic regulation of gene expression"/>
    <property type="evidence" value="ECO:0007669"/>
    <property type="project" value="TreeGrafter"/>
</dbReference>